<name>A0ABD4EJZ7_9GAMM</name>
<evidence type="ECO:0000313" key="1">
    <source>
        <dbReference type="EMBL" id="KYL32762.1"/>
    </source>
</evidence>
<reference evidence="1 2" key="1">
    <citation type="submission" date="2016-03" db="EMBL/GenBank/DDBJ databases">
        <authorList>
            <person name="Zhang H."/>
            <person name="Liu R."/>
            <person name="Wang M."/>
            <person name="Wang H."/>
            <person name="Wang L."/>
            <person name="Song L."/>
        </authorList>
    </citation>
    <scope>NUCLEOTIDE SEQUENCE [LARGE SCALE GENOMIC DNA]</scope>
    <source>
        <strain evidence="1 2">DSM 16099</strain>
    </source>
</reference>
<proteinExistence type="predicted"/>
<evidence type="ECO:0008006" key="3">
    <source>
        <dbReference type="Google" id="ProtNLM"/>
    </source>
</evidence>
<comment type="caution">
    <text evidence="1">The sequence shown here is derived from an EMBL/GenBank/DDBJ whole genome shotgun (WGS) entry which is preliminary data.</text>
</comment>
<accession>A0ABD4EJZ7</accession>
<dbReference type="EMBL" id="LVCN01000043">
    <property type="protein sequence ID" value="KYL32762.1"/>
    <property type="molecule type" value="Genomic_DNA"/>
</dbReference>
<dbReference type="Proteomes" id="UP000075763">
    <property type="component" value="Unassembled WGS sequence"/>
</dbReference>
<sequence length="71" mass="8309">MKKYSSDKDINKLVSRMCKIGWRFINRKKHGALITPNGKKITVPSSPSDRRAFKNFSNDIRVIICREHNYV</sequence>
<gene>
    <name evidence="1" type="ORF">A2I96_17245</name>
</gene>
<organism evidence="1 2">
    <name type="scientific">Pseudoalteromonas tetraodonis</name>
    <dbReference type="NCBI Taxonomy" id="43659"/>
    <lineage>
        <taxon>Bacteria</taxon>
        <taxon>Pseudomonadati</taxon>
        <taxon>Pseudomonadota</taxon>
        <taxon>Gammaproteobacteria</taxon>
        <taxon>Alteromonadales</taxon>
        <taxon>Pseudoalteromonadaceae</taxon>
        <taxon>Pseudoalteromonas</taxon>
    </lineage>
</organism>
<protein>
    <recommendedName>
        <fullName evidence="3">Addiction module toxin, HicA family</fullName>
    </recommendedName>
</protein>
<evidence type="ECO:0000313" key="2">
    <source>
        <dbReference type="Proteomes" id="UP000075763"/>
    </source>
</evidence>
<dbReference type="AlphaFoldDB" id="A0ABD4EJZ7"/>